<evidence type="ECO:0000313" key="3">
    <source>
        <dbReference type="EMBL" id="NIJ56031.1"/>
    </source>
</evidence>
<dbReference type="SUPFAM" id="SSF53383">
    <property type="entry name" value="PLP-dependent transferases"/>
    <property type="match status" value="1"/>
</dbReference>
<dbReference type="InterPro" id="IPR015422">
    <property type="entry name" value="PyrdxlP-dep_Trfase_small"/>
</dbReference>
<accession>A0ABX0UYQ7</accession>
<dbReference type="Proteomes" id="UP001179181">
    <property type="component" value="Unassembled WGS sequence"/>
</dbReference>
<dbReference type="RefSeq" id="WP_167276852.1">
    <property type="nucleotide sequence ID" value="NZ_JAASQJ010000007.1"/>
</dbReference>
<organism evidence="3 4">
    <name type="scientific">Dyadobacter arcticus</name>
    <dbReference type="NCBI Taxonomy" id="1078754"/>
    <lineage>
        <taxon>Bacteria</taxon>
        <taxon>Pseudomonadati</taxon>
        <taxon>Bacteroidota</taxon>
        <taxon>Cytophagia</taxon>
        <taxon>Cytophagales</taxon>
        <taxon>Spirosomataceae</taxon>
        <taxon>Dyadobacter</taxon>
    </lineage>
</organism>
<keyword evidence="4" id="KW-1185">Reference proteome</keyword>
<reference evidence="3 4" key="1">
    <citation type="submission" date="2020-03" db="EMBL/GenBank/DDBJ databases">
        <title>Genomic Encyclopedia of Type Strains, Phase IV (KMG-IV): sequencing the most valuable type-strain genomes for metagenomic binning, comparative biology and taxonomic classification.</title>
        <authorList>
            <person name="Goeker M."/>
        </authorList>
    </citation>
    <scope>NUCLEOTIDE SEQUENCE [LARGE SCALE GENOMIC DNA]</scope>
    <source>
        <strain evidence="3 4">DSM 102865</strain>
    </source>
</reference>
<dbReference type="InterPro" id="IPR015421">
    <property type="entry name" value="PyrdxlP-dep_Trfase_major"/>
</dbReference>
<dbReference type="Gene3D" id="3.40.640.10">
    <property type="entry name" value="Type I PLP-dependent aspartate aminotransferase-like (Major domain)"/>
    <property type="match status" value="1"/>
</dbReference>
<evidence type="ECO:0000256" key="2">
    <source>
        <dbReference type="ARBA" id="ARBA00022679"/>
    </source>
</evidence>
<comment type="caution">
    <text evidence="3">The sequence shown here is derived from an EMBL/GenBank/DDBJ whole genome shotgun (WGS) entry which is preliminary data.</text>
</comment>
<dbReference type="PANTHER" id="PTHR13693:SF3">
    <property type="entry name" value="LD36009P"/>
    <property type="match status" value="1"/>
</dbReference>
<name>A0ABX0UYQ7_9BACT</name>
<sequence>MNIFLTQQLPGRTVHTGNGDEYLWFSGTDYLGMGNNDDFRRLLNEGVARYGTHFGSSRNNSLRLEIYEEAESLFASIANVSSALLVSSGMWAGQLVMKEIQKIIGQAFNDSKFQYHYAPGVHPAIWGDNYQPVRGTWVDWALETIKSVNESSDARAHIICSDAVGSPWVQQFDFSLFYEIENHRNVWFIIDESHSLGLLGNSGHGIGEYFPAAVKAKTVFVSSLNKALGIPAGLIWGDSPITNQILKSPWFAGASPPAPAYVYAFNKLLQDCVYEKELQKLRNNLNYFSTQFPQADHFQTIKNYPVFCSQDFDLFDHLLKNMIMTSCFSYPAPTDPAVTRFAISSIHQKEDLNQLAEVFMKFF</sequence>
<gene>
    <name evidence="3" type="ORF">FHS68_005226</name>
</gene>
<comment type="cofactor">
    <cofactor evidence="1">
        <name>pyridoxal 5'-phosphate</name>
        <dbReference type="ChEBI" id="CHEBI:597326"/>
    </cofactor>
</comment>
<keyword evidence="2" id="KW-0808">Transferase</keyword>
<proteinExistence type="predicted"/>
<dbReference type="EMBL" id="JAASQJ010000007">
    <property type="protein sequence ID" value="NIJ56031.1"/>
    <property type="molecule type" value="Genomic_DNA"/>
</dbReference>
<evidence type="ECO:0000313" key="4">
    <source>
        <dbReference type="Proteomes" id="UP001179181"/>
    </source>
</evidence>
<protein>
    <submittedName>
        <fullName evidence="3">7-keto-8-aminopelargonate synthetase-like enzyme</fullName>
    </submittedName>
</protein>
<dbReference type="InterPro" id="IPR050087">
    <property type="entry name" value="AON_synthase_class-II"/>
</dbReference>
<evidence type="ECO:0000256" key="1">
    <source>
        <dbReference type="ARBA" id="ARBA00001933"/>
    </source>
</evidence>
<dbReference type="PANTHER" id="PTHR13693">
    <property type="entry name" value="CLASS II AMINOTRANSFERASE/8-AMINO-7-OXONONANOATE SYNTHASE"/>
    <property type="match status" value="1"/>
</dbReference>
<dbReference type="Gene3D" id="3.90.1150.10">
    <property type="entry name" value="Aspartate Aminotransferase, domain 1"/>
    <property type="match status" value="1"/>
</dbReference>
<dbReference type="InterPro" id="IPR015424">
    <property type="entry name" value="PyrdxlP-dep_Trfase"/>
</dbReference>